<sequence length="1604" mass="176383">MTMVLIVLAQVKALVEKNLLILAYRRGIITLIRALALPIVCIVIVSYISLLSLPPSKYGLGTSQPIRDITSDLFDHTGARKRVVFINNDTQSEATSTIVERLSTKFSAAKAQVYHLPREADLPQVCQGSLAGTSKCYAAVIIQSSPSGGSDAIWSYRVISDWNLGTTAYVDRLNNDPQIFSLPLIHAIDSTIADVTGMPFPQTMLELPFTDETNDSYQNRAHKRYMSNLETTLAVTCFIAVCGITFHLTGYVATERELGMSQLIDVMMLKEGKLHADVVRVLSTCFSFIVIYLPGFIAAGGLMAGLIFKNTAPWLLVIYHILFCIALVGFAHLCGSLFRHARLSGISIVIFSCVLAVLTQFVIPSSTIVVGVLVVLVPPINFVSFLRFVATWEQTLVGAQLSGYPDSRFIPVPGWLYLIGCLVQIIIFPSLTIIIERSLYGTRALNKIDAEGDFGALAVRIQDVSKSYTSSRFGRLFGRRAQEVHVLKGLNMSARGGEITSLLGINGSGKSTTLRAVCGLESTSSGTIEFRTGQSTGYCPQRNILWNDLTVEQHLKIFSMLKSPNQKLNAQDLRKLISNCDLERKTDARACTLSGGQKRKLQLAMAFVGGSHFCCIDEASSGLDPVSRRHIWKILLAERGSRSILFTTHDLDEADALSDQVYILVNGKVTLSGSVAQLKEQYGGGYEVKIPLADAQSVKQWPKPFEVGHDDQDSSRHFFLNQPNQVADFLDYLEEREILGYDIYGPTIEKAFMDHAGGDSEVLSSRNSITNLGLPGTIKSATESGIELRTLTRGNTDNEPLLDYQHQRAGHTTQVFLVVRKRIMVLRHTFLPLLFAILIPIIAIAACSVTFMRFFFMPTCSNDSPSNPGYIDLTALAIGTGLNVPIGPSEKVNKDSISSMLGPMAAYGAGMIHSVDSFQEFESYIHNQSNSTIPGGLYLGNNASATPVMAYRLNGGIQYSAMAKGLFDAYLMNATLEVQLSIFDTAVRTDNAQSIQFIAYFGLSMVVFPALLALYPSFECQNEIQALQVSNGIRTSTVWLGHFIFDGTISIVVATVCTILFYELSSAWHAPGYLAATFLFYGLSSTLYSYVWAKIVKSPLSVFAIAAGSQGLILLLYILLYFVIGFFETDLQHGLNILQFVVGLVMPSANLVRALLLTLNASYILCRGPVVVTSPGDIAAFGSPILYLVVQCVAYFIVLVHHDSGAFSKLASLVAKSSCFPRSDAESRYQRTRSTDVLSETKRTESSMSDSLRVIHVNKRFARHTPVLSDLTFGIQESECFALLGPNGAGKTTTIDLIRGHGRLDPSDNAPEKLSQSDIMVCGKSMVSNRRAAIQLLSVCPQYDAIDYLTVRQHLIFYGRTAGIPTNSLDNVIKSLLSSLDLSQYVNRMASKLSGGNKRKLSIAIALIARPRLLILDEPSCGMDALSKRKMWKLLSQIRRSQFGRNMSILMTSHSMEEVSALADRVGIMRKTMLAVGERNELCSRYQDRYHVHLVLRNTADGPQSPSKAGEDDHATRWVKSMIPHARIEKISLNCQMSFSVPRIHRYLSLEGHPREEGDGQHVSLAAIIRLLEANKDIVGIEYYTVSQSTLEDVFISVVGMDED</sequence>
<gene>
    <name evidence="12" type="ORF">LTR84_010116</name>
</gene>
<keyword evidence="6" id="KW-0547">Nucleotide-binding</keyword>
<feature type="domain" description="ABC transporter" evidence="11">
    <location>
        <begin position="459"/>
        <end position="691"/>
    </location>
</feature>
<keyword evidence="13" id="KW-1185">Reference proteome</keyword>
<comment type="similarity">
    <text evidence="2">Belongs to the ABC transporter superfamily. ABCA family.</text>
</comment>
<keyword evidence="7" id="KW-0067">ATP-binding</keyword>
<dbReference type="GO" id="GO:0016887">
    <property type="term" value="F:ATP hydrolysis activity"/>
    <property type="evidence" value="ECO:0007669"/>
    <property type="project" value="InterPro"/>
</dbReference>
<evidence type="ECO:0000256" key="2">
    <source>
        <dbReference type="ARBA" id="ARBA00008869"/>
    </source>
</evidence>
<feature type="transmembrane region" description="Helical" evidence="10">
    <location>
        <begin position="233"/>
        <end position="253"/>
    </location>
</feature>
<dbReference type="GO" id="GO:0005319">
    <property type="term" value="F:lipid transporter activity"/>
    <property type="evidence" value="ECO:0007669"/>
    <property type="project" value="TreeGrafter"/>
</dbReference>
<feature type="transmembrane region" description="Helical" evidence="10">
    <location>
        <begin position="344"/>
        <end position="363"/>
    </location>
</feature>
<dbReference type="Pfam" id="PF12698">
    <property type="entry name" value="ABC2_membrane_3"/>
    <property type="match status" value="1"/>
</dbReference>
<evidence type="ECO:0000256" key="7">
    <source>
        <dbReference type="ARBA" id="ARBA00022840"/>
    </source>
</evidence>
<evidence type="ECO:0000313" key="12">
    <source>
        <dbReference type="EMBL" id="KAK5060231.1"/>
    </source>
</evidence>
<evidence type="ECO:0000256" key="4">
    <source>
        <dbReference type="ARBA" id="ARBA00022692"/>
    </source>
</evidence>
<feature type="transmembrane region" description="Helical" evidence="10">
    <location>
        <begin position="29"/>
        <end position="50"/>
    </location>
</feature>
<evidence type="ECO:0000259" key="11">
    <source>
        <dbReference type="PROSITE" id="PS50893"/>
    </source>
</evidence>
<keyword evidence="9 10" id="KW-0472">Membrane</keyword>
<feature type="transmembrane region" description="Helical" evidence="10">
    <location>
        <begin position="281"/>
        <end position="307"/>
    </location>
</feature>
<keyword evidence="4 10" id="KW-0812">Transmembrane</keyword>
<comment type="subcellular location">
    <subcellularLocation>
        <location evidence="1">Membrane</location>
        <topology evidence="1">Multi-pass membrane protein</topology>
    </subcellularLocation>
</comment>
<feature type="transmembrane region" description="Helical" evidence="10">
    <location>
        <begin position="1073"/>
        <end position="1093"/>
    </location>
</feature>
<name>A0AAV9NKL5_9EURO</name>
<organism evidence="12 13">
    <name type="scientific">Exophiala bonariae</name>
    <dbReference type="NCBI Taxonomy" id="1690606"/>
    <lineage>
        <taxon>Eukaryota</taxon>
        <taxon>Fungi</taxon>
        <taxon>Dikarya</taxon>
        <taxon>Ascomycota</taxon>
        <taxon>Pezizomycotina</taxon>
        <taxon>Eurotiomycetes</taxon>
        <taxon>Chaetothyriomycetidae</taxon>
        <taxon>Chaetothyriales</taxon>
        <taxon>Herpotrichiellaceae</taxon>
        <taxon>Exophiala</taxon>
    </lineage>
</organism>
<dbReference type="PROSITE" id="PS50893">
    <property type="entry name" value="ABC_TRANSPORTER_2"/>
    <property type="match status" value="2"/>
</dbReference>
<dbReference type="InterPro" id="IPR026082">
    <property type="entry name" value="ABCA"/>
</dbReference>
<dbReference type="PANTHER" id="PTHR19229">
    <property type="entry name" value="ATP-BINDING CASSETTE TRANSPORTER SUBFAMILY A ABCA"/>
    <property type="match status" value="1"/>
</dbReference>
<dbReference type="InterPro" id="IPR017871">
    <property type="entry name" value="ABC_transporter-like_CS"/>
</dbReference>
<dbReference type="PROSITE" id="PS00211">
    <property type="entry name" value="ABC_TRANSPORTER_1"/>
    <property type="match status" value="2"/>
</dbReference>
<reference evidence="12 13" key="1">
    <citation type="submission" date="2023-08" db="EMBL/GenBank/DDBJ databases">
        <title>Black Yeasts Isolated from many extreme environments.</title>
        <authorList>
            <person name="Coleine C."/>
            <person name="Stajich J.E."/>
            <person name="Selbmann L."/>
        </authorList>
    </citation>
    <scope>NUCLEOTIDE SEQUENCE [LARGE SCALE GENOMIC DNA]</scope>
    <source>
        <strain evidence="12 13">CCFEE 5792</strain>
    </source>
</reference>
<feature type="transmembrane region" description="Helical" evidence="10">
    <location>
        <begin position="1178"/>
        <end position="1200"/>
    </location>
</feature>
<feature type="domain" description="ABC transporter" evidence="11">
    <location>
        <begin position="1252"/>
        <end position="1496"/>
    </location>
</feature>
<feature type="transmembrane region" description="Helical" evidence="10">
    <location>
        <begin position="997"/>
        <end position="1018"/>
    </location>
</feature>
<evidence type="ECO:0000313" key="13">
    <source>
        <dbReference type="Proteomes" id="UP001358417"/>
    </source>
</evidence>
<feature type="transmembrane region" description="Helical" evidence="10">
    <location>
        <begin position="314"/>
        <end position="338"/>
    </location>
</feature>
<evidence type="ECO:0000256" key="10">
    <source>
        <dbReference type="SAM" id="Phobius"/>
    </source>
</evidence>
<dbReference type="GO" id="GO:0140359">
    <property type="term" value="F:ABC-type transporter activity"/>
    <property type="evidence" value="ECO:0007669"/>
    <property type="project" value="InterPro"/>
</dbReference>
<dbReference type="GeneID" id="89978274"/>
<evidence type="ECO:0000256" key="6">
    <source>
        <dbReference type="ARBA" id="ARBA00022741"/>
    </source>
</evidence>
<dbReference type="Gene3D" id="3.40.50.300">
    <property type="entry name" value="P-loop containing nucleotide triphosphate hydrolases"/>
    <property type="match status" value="2"/>
</dbReference>
<dbReference type="Proteomes" id="UP001358417">
    <property type="component" value="Unassembled WGS sequence"/>
</dbReference>
<feature type="transmembrane region" description="Helical" evidence="10">
    <location>
        <begin position="1100"/>
        <end position="1124"/>
    </location>
</feature>
<dbReference type="EMBL" id="JAVRRD010000004">
    <property type="protein sequence ID" value="KAK5060231.1"/>
    <property type="molecule type" value="Genomic_DNA"/>
</dbReference>
<accession>A0AAV9NKL5</accession>
<protein>
    <recommendedName>
        <fullName evidence="11">ABC transporter domain-containing protein</fullName>
    </recommendedName>
</protein>
<dbReference type="Pfam" id="PF00005">
    <property type="entry name" value="ABC_tran"/>
    <property type="match status" value="2"/>
</dbReference>
<feature type="transmembrane region" description="Helical" evidence="10">
    <location>
        <begin position="830"/>
        <end position="856"/>
    </location>
</feature>
<dbReference type="PANTHER" id="PTHR19229:SF36">
    <property type="entry name" value="ATP-BINDING CASSETTE SUB-FAMILY A MEMBER 2"/>
    <property type="match status" value="1"/>
</dbReference>
<keyword evidence="3" id="KW-0813">Transport</keyword>
<evidence type="ECO:0000256" key="1">
    <source>
        <dbReference type="ARBA" id="ARBA00004141"/>
    </source>
</evidence>
<feature type="transmembrane region" description="Helical" evidence="10">
    <location>
        <begin position="412"/>
        <end position="435"/>
    </location>
</feature>
<dbReference type="InterPro" id="IPR013525">
    <property type="entry name" value="ABC2_TM"/>
</dbReference>
<evidence type="ECO:0000256" key="3">
    <source>
        <dbReference type="ARBA" id="ARBA00022448"/>
    </source>
</evidence>
<dbReference type="SUPFAM" id="SSF52540">
    <property type="entry name" value="P-loop containing nucleoside triphosphate hydrolases"/>
    <property type="match status" value="2"/>
</dbReference>
<dbReference type="InterPro" id="IPR027417">
    <property type="entry name" value="P-loop_NTPase"/>
</dbReference>
<keyword evidence="5" id="KW-0677">Repeat</keyword>
<keyword evidence="8 10" id="KW-1133">Transmembrane helix</keyword>
<dbReference type="GO" id="GO:0016020">
    <property type="term" value="C:membrane"/>
    <property type="evidence" value="ECO:0007669"/>
    <property type="project" value="UniProtKB-SubCell"/>
</dbReference>
<proteinExistence type="inferred from homology"/>
<comment type="caution">
    <text evidence="12">The sequence shown here is derived from an EMBL/GenBank/DDBJ whole genome shotgun (WGS) entry which is preliminary data.</text>
</comment>
<dbReference type="InterPro" id="IPR003593">
    <property type="entry name" value="AAA+_ATPase"/>
</dbReference>
<dbReference type="GO" id="GO:0005524">
    <property type="term" value="F:ATP binding"/>
    <property type="evidence" value="ECO:0007669"/>
    <property type="project" value="UniProtKB-KW"/>
</dbReference>
<evidence type="ECO:0000256" key="8">
    <source>
        <dbReference type="ARBA" id="ARBA00022989"/>
    </source>
</evidence>
<feature type="transmembrane region" description="Helical" evidence="10">
    <location>
        <begin position="370"/>
        <end position="392"/>
    </location>
</feature>
<dbReference type="InterPro" id="IPR003439">
    <property type="entry name" value="ABC_transporter-like_ATP-bd"/>
</dbReference>
<evidence type="ECO:0000256" key="9">
    <source>
        <dbReference type="ARBA" id="ARBA00023136"/>
    </source>
</evidence>
<feature type="transmembrane region" description="Helical" evidence="10">
    <location>
        <begin position="1144"/>
        <end position="1166"/>
    </location>
</feature>
<dbReference type="CDD" id="cd03263">
    <property type="entry name" value="ABC_subfamily_A"/>
    <property type="match status" value="2"/>
</dbReference>
<feature type="transmembrane region" description="Helical" evidence="10">
    <location>
        <begin position="1039"/>
        <end position="1061"/>
    </location>
</feature>
<evidence type="ECO:0000256" key="5">
    <source>
        <dbReference type="ARBA" id="ARBA00022737"/>
    </source>
</evidence>
<dbReference type="RefSeq" id="XP_064710052.1">
    <property type="nucleotide sequence ID" value="XM_064853653.1"/>
</dbReference>
<dbReference type="SMART" id="SM00382">
    <property type="entry name" value="AAA"/>
    <property type="match status" value="2"/>
</dbReference>